<dbReference type="PROSITE" id="PS51450">
    <property type="entry name" value="LRR"/>
    <property type="match status" value="7"/>
</dbReference>
<evidence type="ECO:0000313" key="4">
    <source>
        <dbReference type="EMBL" id="KAK1948477.1"/>
    </source>
</evidence>
<dbReference type="EMBL" id="JASMQC010000001">
    <property type="protein sequence ID" value="KAK1948477.1"/>
    <property type="molecule type" value="Genomic_DNA"/>
</dbReference>
<gene>
    <name evidence="4" type="ORF">P3T76_000766</name>
</gene>
<dbReference type="InterPro" id="IPR003591">
    <property type="entry name" value="Leu-rich_rpt_typical-subtyp"/>
</dbReference>
<keyword evidence="2" id="KW-0677">Repeat</keyword>
<dbReference type="PANTHER" id="PTHR45973">
    <property type="entry name" value="PROTEIN PHOSPHATASE 1 REGULATORY SUBUNIT SDS22-RELATED"/>
    <property type="match status" value="1"/>
</dbReference>
<feature type="compositionally biased region" description="Basic and acidic residues" evidence="3">
    <location>
        <begin position="196"/>
        <end position="208"/>
    </location>
</feature>
<feature type="compositionally biased region" description="Low complexity" evidence="3">
    <location>
        <begin position="176"/>
        <end position="186"/>
    </location>
</feature>
<feature type="compositionally biased region" description="Polar residues" evidence="3">
    <location>
        <begin position="144"/>
        <end position="162"/>
    </location>
</feature>
<dbReference type="Proteomes" id="UP001259832">
    <property type="component" value="Unassembled WGS sequence"/>
</dbReference>
<name>A0AAD9H0V4_9STRA</name>
<accession>A0AAD9H0V4</accession>
<sequence length="916" mass="101030">MLESIMEAAYLSGSTSGMMASAATPGGPPVPRRSEGNVTLGLFSKIAAARKENLSTFSKAATGDLGPPCRSYEKKSMTPGAFPELNDPSIQLARNPALRTPAINERKANVQSYSHNLRWTKQSVPEEPLGAVGSPATVNGSIFNASGSNRAGSATSQRSTPVGTVAPASRRRHLLPPHQQLYQQRRSTVDSSTEFAKGDRETPTREPLARPATASEVGATLERNTYPISRISRQHQRLRQTPGWCRQGESLHSEQADVVYPRACVDGRIRASKTPDTTIFTGSKTPGVADQLANGPNQEVHFAVTAEIPGVPIVYRNQKTKATNPERLNLDRRNLPVIPLLEGEQILRLLNLQNNVIRRIENLLGLPNLIFLDLYNNRIEKLENLHLVPNLRVLMMGKNRLRTIENLECLKKLDVLDLHSNAIEQMQNLNELTELRVLNLGGNMISTVENVDKLLLLTELNLRRNRITHIGTIGKLPSLLRLFLSNNKLETFESIEALFQVSSINELRLDSNGVCTSNQGEYRGRMIRRFPSLKHLDLKPLSEADRKEAVLHANSPGKDGINSGDTEATARAHAISCIKATWERRAELIHSPMSSKNSRDLSSLSTWGLPASEELKSHAGYEAREATPTTREESTVHNNNVGFSEVEVYGDYRVLVIYGDALDALELAKAQPLVNAVSFRYVSITKIMAAVGSVTIANLKLFTRLRRLIFAYNDLQSFDELSWLGSLGSKAEEVSCMVTDEMAVFISQNPVCAKTLLKRYIGARISNTLRVNGEEITPTDRQIGKQLFPKPIAPRVRSSEPPELSYLLPSKARVREVKDSKSSRSSSVLPNTVTSSVVTEIFDTASNIAKKTALTNILLGTGSSMGGFAPFHCQGLFSRTGNPYTPPALTFYHCQQETLQDIERRDSFMSGCLDNL</sequence>
<comment type="caution">
    <text evidence="4">The sequence shown here is derived from an EMBL/GenBank/DDBJ whole genome shotgun (WGS) entry which is preliminary data.</text>
</comment>
<dbReference type="SUPFAM" id="SSF52058">
    <property type="entry name" value="L domain-like"/>
    <property type="match status" value="1"/>
</dbReference>
<feature type="region of interest" description="Disordered" evidence="3">
    <location>
        <begin position="618"/>
        <end position="637"/>
    </location>
</feature>
<dbReference type="InterPro" id="IPR032675">
    <property type="entry name" value="LRR_dom_sf"/>
</dbReference>
<feature type="region of interest" description="Disordered" evidence="3">
    <location>
        <begin position="144"/>
        <end position="221"/>
    </location>
</feature>
<protein>
    <submittedName>
        <fullName evidence="4">Leucine-rich repeat-containing protein 49</fullName>
    </submittedName>
</protein>
<dbReference type="SMART" id="SM00369">
    <property type="entry name" value="LRR_TYP"/>
    <property type="match status" value="6"/>
</dbReference>
<evidence type="ECO:0000313" key="5">
    <source>
        <dbReference type="Proteomes" id="UP001259832"/>
    </source>
</evidence>
<keyword evidence="5" id="KW-1185">Reference proteome</keyword>
<reference evidence="4" key="1">
    <citation type="submission" date="2023-08" db="EMBL/GenBank/DDBJ databases">
        <title>Reference Genome Resource for the Citrus Pathogen Phytophthora citrophthora.</title>
        <authorList>
            <person name="Moller H."/>
            <person name="Coetzee B."/>
            <person name="Rose L.J."/>
            <person name="Van Niekerk J.M."/>
        </authorList>
    </citation>
    <scope>NUCLEOTIDE SEQUENCE</scope>
    <source>
        <strain evidence="4">STE-U-9442</strain>
    </source>
</reference>
<dbReference type="AlphaFoldDB" id="A0AAD9H0V4"/>
<feature type="compositionally biased region" description="Basic and acidic residues" evidence="3">
    <location>
        <begin position="618"/>
        <end position="635"/>
    </location>
</feature>
<dbReference type="PANTHER" id="PTHR45973:SF8">
    <property type="entry name" value="LEUCINE-RICH REPEAT-CONTAINING PROTEIN 49"/>
    <property type="match status" value="1"/>
</dbReference>
<dbReference type="Pfam" id="PF14580">
    <property type="entry name" value="LRR_9"/>
    <property type="match status" value="1"/>
</dbReference>
<evidence type="ECO:0000256" key="3">
    <source>
        <dbReference type="SAM" id="MobiDB-lite"/>
    </source>
</evidence>
<evidence type="ECO:0000256" key="2">
    <source>
        <dbReference type="ARBA" id="ARBA00022737"/>
    </source>
</evidence>
<evidence type="ECO:0000256" key="1">
    <source>
        <dbReference type="ARBA" id="ARBA00022614"/>
    </source>
</evidence>
<keyword evidence="1" id="KW-0433">Leucine-rich repeat</keyword>
<dbReference type="InterPro" id="IPR001611">
    <property type="entry name" value="Leu-rich_rpt"/>
</dbReference>
<dbReference type="Gene3D" id="3.80.10.10">
    <property type="entry name" value="Ribonuclease Inhibitor"/>
    <property type="match status" value="2"/>
</dbReference>
<dbReference type="SMART" id="SM00365">
    <property type="entry name" value="LRR_SD22"/>
    <property type="match status" value="6"/>
</dbReference>
<organism evidence="4 5">
    <name type="scientific">Phytophthora citrophthora</name>
    <dbReference type="NCBI Taxonomy" id="4793"/>
    <lineage>
        <taxon>Eukaryota</taxon>
        <taxon>Sar</taxon>
        <taxon>Stramenopiles</taxon>
        <taxon>Oomycota</taxon>
        <taxon>Peronosporomycetes</taxon>
        <taxon>Peronosporales</taxon>
        <taxon>Peronosporaceae</taxon>
        <taxon>Phytophthora</taxon>
    </lineage>
</organism>
<proteinExistence type="predicted"/>
<dbReference type="InterPro" id="IPR050576">
    <property type="entry name" value="Cilia_flagella_integrity"/>
</dbReference>